<dbReference type="AlphaFoldDB" id="A0AAV0ZQH1"/>
<evidence type="ECO:0000313" key="12">
    <source>
        <dbReference type="Proteomes" id="UP001157006"/>
    </source>
</evidence>
<evidence type="ECO:0000259" key="9">
    <source>
        <dbReference type="SMART" id="SM00385"/>
    </source>
</evidence>
<dbReference type="InterPro" id="IPR006671">
    <property type="entry name" value="Cyclin_N"/>
</dbReference>
<dbReference type="PANTHER" id="PTHR10177">
    <property type="entry name" value="CYCLINS"/>
    <property type="match status" value="1"/>
</dbReference>
<dbReference type="PROSITE" id="PS00292">
    <property type="entry name" value="CYCLINS"/>
    <property type="match status" value="1"/>
</dbReference>
<evidence type="ECO:0000256" key="1">
    <source>
        <dbReference type="ARBA" id="ARBA00009065"/>
    </source>
</evidence>
<evidence type="ECO:0000256" key="7">
    <source>
        <dbReference type="RuleBase" id="RU000383"/>
    </source>
</evidence>
<dbReference type="SUPFAM" id="SSF47954">
    <property type="entry name" value="Cyclin-like"/>
    <property type="match status" value="2"/>
</dbReference>
<organism evidence="11 12">
    <name type="scientific">Vicia faba</name>
    <name type="common">Broad bean</name>
    <name type="synonym">Faba vulgaris</name>
    <dbReference type="NCBI Taxonomy" id="3906"/>
    <lineage>
        <taxon>Eukaryota</taxon>
        <taxon>Viridiplantae</taxon>
        <taxon>Streptophyta</taxon>
        <taxon>Embryophyta</taxon>
        <taxon>Tracheophyta</taxon>
        <taxon>Spermatophyta</taxon>
        <taxon>Magnoliopsida</taxon>
        <taxon>eudicotyledons</taxon>
        <taxon>Gunneridae</taxon>
        <taxon>Pentapetalae</taxon>
        <taxon>rosids</taxon>
        <taxon>fabids</taxon>
        <taxon>Fabales</taxon>
        <taxon>Fabaceae</taxon>
        <taxon>Papilionoideae</taxon>
        <taxon>50 kb inversion clade</taxon>
        <taxon>NPAAA clade</taxon>
        <taxon>Hologalegina</taxon>
        <taxon>IRL clade</taxon>
        <taxon>Fabeae</taxon>
        <taxon>Vicia</taxon>
    </lineage>
</organism>
<reference evidence="11 12" key="1">
    <citation type="submission" date="2023-01" db="EMBL/GenBank/DDBJ databases">
        <authorList>
            <person name="Kreplak J."/>
        </authorList>
    </citation>
    <scope>NUCLEOTIDE SEQUENCE [LARGE SCALE GENOMIC DNA]</scope>
</reference>
<dbReference type="EMBL" id="OX451737">
    <property type="protein sequence ID" value="CAI8599184.1"/>
    <property type="molecule type" value="Genomic_DNA"/>
</dbReference>
<evidence type="ECO:0000256" key="2">
    <source>
        <dbReference type="ARBA" id="ARBA00011177"/>
    </source>
</evidence>
<dbReference type="FunFam" id="1.10.472.10:FF:000040">
    <property type="entry name" value="D6-type cyclin"/>
    <property type="match status" value="1"/>
</dbReference>
<dbReference type="Pfam" id="PF02984">
    <property type="entry name" value="Cyclin_C"/>
    <property type="match status" value="1"/>
</dbReference>
<comment type="subunit">
    <text evidence="2">Interacts with the CDC2 protein kinase to form a serine/threonine kinase holoenzyme complex also known as maturation promoting factor (MPF). The cyclin subunit imparts substrate specificity to the complex.</text>
</comment>
<dbReference type="InterPro" id="IPR039361">
    <property type="entry name" value="Cyclin"/>
</dbReference>
<comment type="similarity">
    <text evidence="1">Belongs to the cyclin family. Cyclin D subfamily.</text>
</comment>
<dbReference type="FunFam" id="1.10.472.10:FF:000034">
    <property type="entry name" value="D2/4-type cyclin"/>
    <property type="match status" value="1"/>
</dbReference>
<evidence type="ECO:0000256" key="3">
    <source>
        <dbReference type="ARBA" id="ARBA00022618"/>
    </source>
</evidence>
<dbReference type="InterPro" id="IPR013763">
    <property type="entry name" value="Cyclin-like_dom"/>
</dbReference>
<feature type="domain" description="Cyclin C-terminal" evidence="10">
    <location>
        <begin position="196"/>
        <end position="320"/>
    </location>
</feature>
<dbReference type="GO" id="GO:0051301">
    <property type="term" value="P:cell division"/>
    <property type="evidence" value="ECO:0007669"/>
    <property type="project" value="UniProtKB-KW"/>
</dbReference>
<feature type="domain" description="Cyclin-like" evidence="9">
    <location>
        <begin position="99"/>
        <end position="187"/>
    </location>
</feature>
<dbReference type="InterPro" id="IPR048258">
    <property type="entry name" value="Cyclins_cyclin-box"/>
</dbReference>
<dbReference type="CDD" id="cd20543">
    <property type="entry name" value="CYCLIN_AtCycD-like_rpt1"/>
    <property type="match status" value="1"/>
</dbReference>
<evidence type="ECO:0000313" key="11">
    <source>
        <dbReference type="EMBL" id="CAI8599184.1"/>
    </source>
</evidence>
<sequence>MAPSFDCASSLLCTEDTSVFDDGENQGTVEVYEDSWRPRFDHRRGGDDSGGVADELPLQSEECFGLMLEKECQQWVGEDYFNRFHFGDLDFGARNEAIDWILKVGAHFGFGPLCIYLSINYMDRFLSAYELPKGRVWTMQLLAIACLSLAAKLEETDVPMILDLQIGESKFLFEAKTIQRMELLVLSTLKWRMQSITPFSFIEYFLTKINDSNKSSLSSSISQSTKLISNTVKGIEFLEFKPSEIAAAVATYVVGETQAIDASKSISTLIRYMEKERLMKCIEKVMSLNSIVTGKNSSASVPSVPQSPIGVLETTLCFSYKSDDTTNGGDGPCSSSHNSSPDAKRRKLNKSCGSELL</sequence>
<evidence type="ECO:0000256" key="8">
    <source>
        <dbReference type="SAM" id="MobiDB-lite"/>
    </source>
</evidence>
<feature type="region of interest" description="Disordered" evidence="8">
    <location>
        <begin position="325"/>
        <end position="357"/>
    </location>
</feature>
<dbReference type="SMART" id="SM00385">
    <property type="entry name" value="CYCLIN"/>
    <property type="match status" value="1"/>
</dbReference>
<evidence type="ECO:0000256" key="4">
    <source>
        <dbReference type="ARBA" id="ARBA00023127"/>
    </source>
</evidence>
<dbReference type="Gene3D" id="1.10.472.10">
    <property type="entry name" value="Cyclin-like"/>
    <property type="match status" value="2"/>
</dbReference>
<proteinExistence type="inferred from homology"/>
<keyword evidence="5" id="KW-0131">Cell cycle</keyword>
<dbReference type="Pfam" id="PF00134">
    <property type="entry name" value="Cyclin_N"/>
    <property type="match status" value="1"/>
</dbReference>
<gene>
    <name evidence="11" type="ORF">VFH_II162720</name>
</gene>
<keyword evidence="4 7" id="KW-0195">Cyclin</keyword>
<dbReference type="SMART" id="SM01332">
    <property type="entry name" value="Cyclin_C"/>
    <property type="match status" value="1"/>
</dbReference>
<evidence type="ECO:0000256" key="6">
    <source>
        <dbReference type="ARBA" id="ARBA00032263"/>
    </source>
</evidence>
<evidence type="ECO:0000259" key="10">
    <source>
        <dbReference type="SMART" id="SM01332"/>
    </source>
</evidence>
<keyword evidence="3" id="KW-0132">Cell division</keyword>
<dbReference type="CDD" id="cd20544">
    <property type="entry name" value="CYCLIN_AtCycD-like_rpt2"/>
    <property type="match status" value="1"/>
</dbReference>
<accession>A0AAV0ZQH1</accession>
<dbReference type="InterPro" id="IPR036915">
    <property type="entry name" value="Cyclin-like_sf"/>
</dbReference>
<name>A0AAV0ZQH1_VICFA</name>
<protein>
    <recommendedName>
        <fullName evidence="6">B-like cyclin</fullName>
    </recommendedName>
</protein>
<keyword evidence="12" id="KW-1185">Reference proteome</keyword>
<evidence type="ECO:0000256" key="5">
    <source>
        <dbReference type="ARBA" id="ARBA00023306"/>
    </source>
</evidence>
<dbReference type="Proteomes" id="UP001157006">
    <property type="component" value="Chromosome 2"/>
</dbReference>
<dbReference type="InterPro" id="IPR004367">
    <property type="entry name" value="Cyclin_C-dom"/>
</dbReference>